<dbReference type="InterPro" id="IPR016181">
    <property type="entry name" value="Acyl_CoA_acyltransferase"/>
</dbReference>
<name>A0ABS8YKZ9_9BACL</name>
<keyword evidence="3" id="KW-1185">Reference proteome</keyword>
<reference evidence="2 3" key="1">
    <citation type="submission" date="2021-11" db="EMBL/GenBank/DDBJ databases">
        <title>Draft genome sequence of Paenibacillus profundus YoMME, a new Gram-positive bacteria with exoelectrogenic properties.</title>
        <authorList>
            <person name="Hubenova Y."/>
            <person name="Hubenova E."/>
            <person name="Manasiev Y."/>
            <person name="Peykov S."/>
            <person name="Mitov M."/>
        </authorList>
    </citation>
    <scope>NUCLEOTIDE SEQUENCE [LARGE SCALE GENOMIC DNA]</scope>
    <source>
        <strain evidence="2 3">YoMME</strain>
    </source>
</reference>
<proteinExistence type="predicted"/>
<feature type="domain" description="N-acetyltransferase" evidence="1">
    <location>
        <begin position="28"/>
        <end position="172"/>
    </location>
</feature>
<dbReference type="SUPFAM" id="SSF55729">
    <property type="entry name" value="Acyl-CoA N-acyltransferases (Nat)"/>
    <property type="match status" value="1"/>
</dbReference>
<dbReference type="PROSITE" id="PS51186">
    <property type="entry name" value="GNAT"/>
    <property type="match status" value="1"/>
</dbReference>
<evidence type="ECO:0000313" key="2">
    <source>
        <dbReference type="EMBL" id="MCE5171128.1"/>
    </source>
</evidence>
<organism evidence="2 3">
    <name type="scientific">Paenibacillus profundus</name>
    <dbReference type="NCBI Taxonomy" id="1173085"/>
    <lineage>
        <taxon>Bacteria</taxon>
        <taxon>Bacillati</taxon>
        <taxon>Bacillota</taxon>
        <taxon>Bacilli</taxon>
        <taxon>Bacillales</taxon>
        <taxon>Paenibacillaceae</taxon>
        <taxon>Paenibacillus</taxon>
    </lineage>
</organism>
<evidence type="ECO:0000313" key="3">
    <source>
        <dbReference type="Proteomes" id="UP001199916"/>
    </source>
</evidence>
<protein>
    <submittedName>
        <fullName evidence="2">GNAT family N-acetyltransferase</fullName>
    </submittedName>
</protein>
<dbReference type="Gene3D" id="3.40.630.30">
    <property type="match status" value="1"/>
</dbReference>
<dbReference type="InterPro" id="IPR000182">
    <property type="entry name" value="GNAT_dom"/>
</dbReference>
<dbReference type="RefSeq" id="WP_019424201.1">
    <property type="nucleotide sequence ID" value="NZ_JAJNBZ010000015.1"/>
</dbReference>
<dbReference type="PANTHER" id="PTHR43792:SF9">
    <property type="entry name" value="RIBOSOMAL-PROTEIN-ALANINE ACETYLTRANSFERASE"/>
    <property type="match status" value="1"/>
</dbReference>
<dbReference type="Proteomes" id="UP001199916">
    <property type="component" value="Unassembled WGS sequence"/>
</dbReference>
<comment type="caution">
    <text evidence="2">The sequence shown here is derived from an EMBL/GenBank/DDBJ whole genome shotgun (WGS) entry which is preliminary data.</text>
</comment>
<dbReference type="Pfam" id="PF13302">
    <property type="entry name" value="Acetyltransf_3"/>
    <property type="match status" value="1"/>
</dbReference>
<gene>
    <name evidence="2" type="ORF">LQV63_17645</name>
</gene>
<dbReference type="EMBL" id="JAJNBZ010000015">
    <property type="protein sequence ID" value="MCE5171128.1"/>
    <property type="molecule type" value="Genomic_DNA"/>
</dbReference>
<dbReference type="PANTHER" id="PTHR43792">
    <property type="entry name" value="GNAT FAMILY, PUTATIVE (AFU_ORTHOLOGUE AFUA_3G00765)-RELATED-RELATED"/>
    <property type="match status" value="1"/>
</dbReference>
<dbReference type="InterPro" id="IPR051531">
    <property type="entry name" value="N-acetyltransferase"/>
</dbReference>
<sequence length="188" mass="22145">MNERTNIFADLETDRCALRQVNAEDAAFILRHFGSEEVCQFLLDEERYTHIDHAHELIECYADPDSKGHNRWMILNKDTGERMGTCGFHGWDRRNLAAEIGYDLSPEYWGRGYMSEVLATMLAFGFERMGLNRIQAIVYPDNERSALLLQKFYFVREGVIRDKHLYLGQFYDHDCYSLLRREWTGSQQ</sequence>
<accession>A0ABS8YKZ9</accession>
<evidence type="ECO:0000259" key="1">
    <source>
        <dbReference type="PROSITE" id="PS51186"/>
    </source>
</evidence>